<dbReference type="GO" id="GO:0005789">
    <property type="term" value="C:endoplasmic reticulum membrane"/>
    <property type="evidence" value="ECO:0007669"/>
    <property type="project" value="UniProtKB-SubCell"/>
</dbReference>
<dbReference type="UniPathway" id="UPA00378"/>
<evidence type="ECO:0000256" key="7">
    <source>
        <dbReference type="RuleBase" id="RU365085"/>
    </source>
</evidence>
<comment type="subunit">
    <text evidence="7">Component of the dolichol-phosphate mannose (DPM) synthase complex.</text>
</comment>
<name>A0A0M0J828_9EUKA</name>
<reference evidence="9" key="1">
    <citation type="journal article" date="2015" name="PLoS Genet.">
        <title>Genome Sequence and Transcriptome Analyses of Chrysochromulina tobin: Metabolic Tools for Enhanced Algal Fitness in the Prominent Order Prymnesiales (Haptophyceae).</title>
        <authorList>
            <person name="Hovde B.T."/>
            <person name="Deodato C.R."/>
            <person name="Hunsperger H.M."/>
            <person name="Ryken S.A."/>
            <person name="Yost W."/>
            <person name="Jha R.K."/>
            <person name="Patterson J."/>
            <person name="Monnat R.J. Jr."/>
            <person name="Barlow S.B."/>
            <person name="Starkenburg S.R."/>
            <person name="Cattolico R.A."/>
        </authorList>
    </citation>
    <scope>NUCLEOTIDE SEQUENCE</scope>
    <source>
        <strain evidence="9">CCMP291</strain>
    </source>
</reference>
<protein>
    <recommendedName>
        <fullName evidence="7">Dolichol-phosphate mannosyltransferase subunit 3</fullName>
    </recommendedName>
</protein>
<dbReference type="Proteomes" id="UP000037460">
    <property type="component" value="Unassembled WGS sequence"/>
</dbReference>
<dbReference type="Pfam" id="PF08285">
    <property type="entry name" value="DPM3"/>
    <property type="match status" value="1"/>
</dbReference>
<evidence type="ECO:0000256" key="4">
    <source>
        <dbReference type="ARBA" id="ARBA00022824"/>
    </source>
</evidence>
<comment type="similarity">
    <text evidence="2 7">Belongs to the DPM3 family.</text>
</comment>
<dbReference type="PANTHER" id="PTHR16433">
    <property type="entry name" value="DOLICHOL-PHOSPHATE MANNOSYLTRANSFERASE SUBUNIT 3"/>
    <property type="match status" value="1"/>
</dbReference>
<sequence length="98" mass="10514">MKSGPLYLGVLTASAAVWLALYLELAIPLSPSGQQVVSALPCLALIWFGCWSLGTISLNLIRLRECTDAAVELREQIAAARNDLRARGLGDIFDADAK</sequence>
<dbReference type="GO" id="GO:0016757">
    <property type="term" value="F:glycosyltransferase activity"/>
    <property type="evidence" value="ECO:0007669"/>
    <property type="project" value="UniProtKB-KW"/>
</dbReference>
<gene>
    <name evidence="8" type="ORF">Ctob_000621</name>
</gene>
<comment type="pathway">
    <text evidence="7">Protein modification; protein glycosylation.</text>
</comment>
<comment type="caution">
    <text evidence="7">Lacks conserved residue(s) required for the propagation of feature annotation.</text>
</comment>
<comment type="subcellular location">
    <subcellularLocation>
        <location evidence="1 7">Endoplasmic reticulum membrane</location>
        <topology evidence="1 7">Multi-pass membrane protein</topology>
    </subcellularLocation>
</comment>
<proteinExistence type="inferred from homology"/>
<keyword evidence="8" id="KW-0328">Glycosyltransferase</keyword>
<evidence type="ECO:0000256" key="6">
    <source>
        <dbReference type="ARBA" id="ARBA00023136"/>
    </source>
</evidence>
<keyword evidence="4 7" id="KW-0256">Endoplasmic reticulum</keyword>
<evidence type="ECO:0000256" key="1">
    <source>
        <dbReference type="ARBA" id="ARBA00004477"/>
    </source>
</evidence>
<keyword evidence="6 7" id="KW-0472">Membrane</keyword>
<dbReference type="EMBL" id="JWZX01003253">
    <property type="protein sequence ID" value="KOO22756.1"/>
    <property type="molecule type" value="Genomic_DNA"/>
</dbReference>
<dbReference type="OrthoDB" id="2014333at2759"/>
<evidence type="ECO:0000256" key="5">
    <source>
        <dbReference type="ARBA" id="ARBA00022989"/>
    </source>
</evidence>
<feature type="transmembrane region" description="Helical" evidence="7">
    <location>
        <begin position="36"/>
        <end position="54"/>
    </location>
</feature>
<accession>A0A0M0J828</accession>
<dbReference type="GO" id="GO:0006506">
    <property type="term" value="P:GPI anchor biosynthetic process"/>
    <property type="evidence" value="ECO:0007669"/>
    <property type="project" value="TreeGrafter"/>
</dbReference>
<organism evidence="8 9">
    <name type="scientific">Chrysochromulina tobinii</name>
    <dbReference type="NCBI Taxonomy" id="1460289"/>
    <lineage>
        <taxon>Eukaryota</taxon>
        <taxon>Haptista</taxon>
        <taxon>Haptophyta</taxon>
        <taxon>Prymnesiophyceae</taxon>
        <taxon>Prymnesiales</taxon>
        <taxon>Chrysochromulinaceae</taxon>
        <taxon>Chrysochromulina</taxon>
    </lineage>
</organism>
<dbReference type="AlphaFoldDB" id="A0A0M0J828"/>
<dbReference type="InterPro" id="IPR013174">
    <property type="entry name" value="DPM3"/>
</dbReference>
<evidence type="ECO:0000313" key="8">
    <source>
        <dbReference type="EMBL" id="KOO22756.1"/>
    </source>
</evidence>
<comment type="function">
    <text evidence="7">Stabilizer subunit of the dolichol-phosphate mannose (DPM) synthase complex; tethers catalytic subunit to the ER.</text>
</comment>
<evidence type="ECO:0000256" key="3">
    <source>
        <dbReference type="ARBA" id="ARBA00022692"/>
    </source>
</evidence>
<comment type="caution">
    <text evidence="8">The sequence shown here is derived from an EMBL/GenBank/DDBJ whole genome shotgun (WGS) entry which is preliminary data.</text>
</comment>
<keyword evidence="5 7" id="KW-1133">Transmembrane helix</keyword>
<evidence type="ECO:0000313" key="9">
    <source>
        <dbReference type="Proteomes" id="UP000037460"/>
    </source>
</evidence>
<keyword evidence="3 7" id="KW-0812">Transmembrane</keyword>
<keyword evidence="9" id="KW-1185">Reference proteome</keyword>
<dbReference type="GO" id="GO:0033185">
    <property type="term" value="C:dolichol-phosphate-mannose synthase complex"/>
    <property type="evidence" value="ECO:0007669"/>
    <property type="project" value="TreeGrafter"/>
</dbReference>
<evidence type="ECO:0000256" key="2">
    <source>
        <dbReference type="ARBA" id="ARBA00010430"/>
    </source>
</evidence>
<keyword evidence="8" id="KW-0808">Transferase</keyword>
<dbReference type="PANTHER" id="PTHR16433:SF0">
    <property type="entry name" value="DOLICHOL-PHOSPHATE MANNOSYLTRANSFERASE SUBUNIT 3"/>
    <property type="match status" value="1"/>
</dbReference>